<name>A0A3N1GAQ3_9ACTN</name>
<dbReference type="FunCoup" id="A0A3N1GAQ3">
    <property type="interactions" value="85"/>
</dbReference>
<dbReference type="AlphaFoldDB" id="A0A3N1GAQ3"/>
<protein>
    <submittedName>
        <fullName evidence="4">Precorrin-6A/cobalt-precorrin-6A reductase</fullName>
    </submittedName>
</protein>
<dbReference type="EMBL" id="RJKN01000007">
    <property type="protein sequence ID" value="ROP27316.1"/>
    <property type="molecule type" value="Genomic_DNA"/>
</dbReference>
<gene>
    <name evidence="4" type="ORF">EDC03_2841</name>
</gene>
<comment type="pathway">
    <text evidence="1">Cofactor biosynthesis; adenosylcobalamin biosynthesis.</text>
</comment>
<dbReference type="PANTHER" id="PTHR36925:SF1">
    <property type="entry name" value="COBALT-PRECORRIN-6A REDUCTASE"/>
    <property type="match status" value="1"/>
</dbReference>
<comment type="caution">
    <text evidence="4">The sequence shown here is derived from an EMBL/GenBank/DDBJ whole genome shotgun (WGS) entry which is preliminary data.</text>
</comment>
<dbReference type="PROSITE" id="PS51014">
    <property type="entry name" value="COBK_CBIJ"/>
    <property type="match status" value="1"/>
</dbReference>
<dbReference type="Proteomes" id="UP000276232">
    <property type="component" value="Unassembled WGS sequence"/>
</dbReference>
<dbReference type="InParanoid" id="A0A3N1GAQ3"/>
<organism evidence="4 5">
    <name type="scientific">Pseudokineococcus lusitanus</name>
    <dbReference type="NCBI Taxonomy" id="763993"/>
    <lineage>
        <taxon>Bacteria</taxon>
        <taxon>Bacillati</taxon>
        <taxon>Actinomycetota</taxon>
        <taxon>Actinomycetes</taxon>
        <taxon>Kineosporiales</taxon>
        <taxon>Kineosporiaceae</taxon>
        <taxon>Pseudokineococcus</taxon>
    </lineage>
</organism>
<dbReference type="UniPathway" id="UPA00148"/>
<dbReference type="PANTHER" id="PTHR36925">
    <property type="entry name" value="COBALT-PRECORRIN-6A REDUCTASE"/>
    <property type="match status" value="1"/>
</dbReference>
<dbReference type="GO" id="GO:0009236">
    <property type="term" value="P:cobalamin biosynthetic process"/>
    <property type="evidence" value="ECO:0007669"/>
    <property type="project" value="UniProtKB-UniPathway"/>
</dbReference>
<evidence type="ECO:0000256" key="2">
    <source>
        <dbReference type="ARBA" id="ARBA00022573"/>
    </source>
</evidence>
<keyword evidence="2" id="KW-0169">Cobalamin biosynthesis</keyword>
<keyword evidence="5" id="KW-1185">Reference proteome</keyword>
<evidence type="ECO:0000256" key="1">
    <source>
        <dbReference type="ARBA" id="ARBA00004953"/>
    </source>
</evidence>
<proteinExistence type="predicted"/>
<dbReference type="Pfam" id="PF02571">
    <property type="entry name" value="CbiJ"/>
    <property type="match status" value="1"/>
</dbReference>
<evidence type="ECO:0000313" key="4">
    <source>
        <dbReference type="EMBL" id="ROP27316.1"/>
    </source>
</evidence>
<dbReference type="RefSeq" id="WP_158674316.1">
    <property type="nucleotide sequence ID" value="NZ_RJKN01000007.1"/>
</dbReference>
<evidence type="ECO:0000313" key="5">
    <source>
        <dbReference type="Proteomes" id="UP000276232"/>
    </source>
</evidence>
<dbReference type="OrthoDB" id="5183775at2"/>
<reference evidence="4 5" key="1">
    <citation type="journal article" date="2015" name="Stand. Genomic Sci.">
        <title>Genomic Encyclopedia of Bacterial and Archaeal Type Strains, Phase III: the genomes of soil and plant-associated and newly described type strains.</title>
        <authorList>
            <person name="Whitman W.B."/>
            <person name="Woyke T."/>
            <person name="Klenk H.P."/>
            <person name="Zhou Y."/>
            <person name="Lilburn T.G."/>
            <person name="Beck B.J."/>
            <person name="De Vos P."/>
            <person name="Vandamme P."/>
            <person name="Eisen J.A."/>
            <person name="Garrity G."/>
            <person name="Hugenholtz P."/>
            <person name="Kyrpides N.C."/>
        </authorList>
    </citation>
    <scope>NUCLEOTIDE SEQUENCE [LARGE SCALE GENOMIC DNA]</scope>
    <source>
        <strain evidence="4 5">CECT 7306</strain>
    </source>
</reference>
<dbReference type="InterPro" id="IPR003723">
    <property type="entry name" value="Precorrin-6x_reduct"/>
</dbReference>
<evidence type="ECO:0000256" key="3">
    <source>
        <dbReference type="ARBA" id="ARBA00023002"/>
    </source>
</evidence>
<accession>A0A3N1GAQ3</accession>
<keyword evidence="3" id="KW-0560">Oxidoreductase</keyword>
<dbReference type="GO" id="GO:0016994">
    <property type="term" value="F:precorrin-6A reductase activity"/>
    <property type="evidence" value="ECO:0007669"/>
    <property type="project" value="InterPro"/>
</dbReference>
<sequence>MTGHVLVLGGTTEARALAVEVGDLPDVRLTTSLPSTRAVPADLPGEVHHGGFGGPDGLAAFLRAEGVRVVVDATSPFAARITETALLACADVGVPLLVLERPSWVASSGDDWRPVPDLAAAAAALAAGPWERALVAAGARELGPLARLERPRLLLRVTRLPEPPLPRGCEVLLRSSSAGDVDVERRVLVERGVGVVVTTDSGGPGAAAVLVAAREVGLPVLLVQRPLVLVPGGEEPERVASPAEAVERLLALLGPAQRSE</sequence>